<keyword evidence="4 6" id="KW-0720">Serine protease</keyword>
<feature type="region of interest" description="Disordered" evidence="8">
    <location>
        <begin position="62"/>
        <end position="85"/>
    </location>
</feature>
<dbReference type="RefSeq" id="WP_167204045.1">
    <property type="nucleotide sequence ID" value="NZ_JAASRO010000001.1"/>
</dbReference>
<evidence type="ECO:0000256" key="2">
    <source>
        <dbReference type="ARBA" id="ARBA00022670"/>
    </source>
</evidence>
<evidence type="ECO:0000256" key="6">
    <source>
        <dbReference type="PROSITE-ProRule" id="PRU01240"/>
    </source>
</evidence>
<keyword evidence="12" id="KW-1185">Reference proteome</keyword>
<evidence type="ECO:0000259" key="10">
    <source>
        <dbReference type="Pfam" id="PF00082"/>
    </source>
</evidence>
<dbReference type="AlphaFoldDB" id="A0A7X5V7M0"/>
<feature type="active site" description="Charge relay system" evidence="5 6">
    <location>
        <position position="236"/>
    </location>
</feature>
<dbReference type="InterPro" id="IPR023827">
    <property type="entry name" value="Peptidase_S8_Asp-AS"/>
</dbReference>
<evidence type="ECO:0000256" key="3">
    <source>
        <dbReference type="ARBA" id="ARBA00022801"/>
    </source>
</evidence>
<dbReference type="EMBL" id="JAASRO010000001">
    <property type="protein sequence ID" value="NIK55358.1"/>
    <property type="molecule type" value="Genomic_DNA"/>
</dbReference>
<feature type="domain" description="Peptidase S8/S53" evidence="10">
    <location>
        <begin position="227"/>
        <end position="476"/>
    </location>
</feature>
<keyword evidence="3 6" id="KW-0378">Hydrolase</keyword>
<dbReference type="Gene3D" id="2.60.40.10">
    <property type="entry name" value="Immunoglobulins"/>
    <property type="match status" value="1"/>
</dbReference>
<keyword evidence="9" id="KW-0732">Signal</keyword>
<dbReference type="PROSITE" id="PS51892">
    <property type="entry name" value="SUBTILASE"/>
    <property type="match status" value="1"/>
</dbReference>
<proteinExistence type="inferred from homology"/>
<evidence type="ECO:0000256" key="1">
    <source>
        <dbReference type="ARBA" id="ARBA00011073"/>
    </source>
</evidence>
<accession>A0A7X5V7M0</accession>
<dbReference type="InterPro" id="IPR013783">
    <property type="entry name" value="Ig-like_fold"/>
</dbReference>
<feature type="active site" description="Charge relay system" evidence="5 6">
    <location>
        <position position="267"/>
    </location>
</feature>
<dbReference type="Gene3D" id="3.40.50.200">
    <property type="entry name" value="Peptidase S8/S53 domain"/>
    <property type="match status" value="1"/>
</dbReference>
<evidence type="ECO:0000313" key="11">
    <source>
        <dbReference type="EMBL" id="NIK55358.1"/>
    </source>
</evidence>
<dbReference type="PRINTS" id="PR00723">
    <property type="entry name" value="SUBTILISIN"/>
</dbReference>
<dbReference type="InterPro" id="IPR000209">
    <property type="entry name" value="Peptidase_S8/S53_dom"/>
</dbReference>
<organism evidence="11 12">
    <name type="scientific">Kribbella shirazensis</name>
    <dbReference type="NCBI Taxonomy" id="1105143"/>
    <lineage>
        <taxon>Bacteria</taxon>
        <taxon>Bacillati</taxon>
        <taxon>Actinomycetota</taxon>
        <taxon>Actinomycetes</taxon>
        <taxon>Propionibacteriales</taxon>
        <taxon>Kribbellaceae</taxon>
        <taxon>Kribbella</taxon>
    </lineage>
</organism>
<dbReference type="InterPro" id="IPR022398">
    <property type="entry name" value="Peptidase_S8_His-AS"/>
</dbReference>
<evidence type="ECO:0000256" key="5">
    <source>
        <dbReference type="PIRSR" id="PIRSR615500-1"/>
    </source>
</evidence>
<dbReference type="GO" id="GO:0006508">
    <property type="term" value="P:proteolysis"/>
    <property type="evidence" value="ECO:0007669"/>
    <property type="project" value="UniProtKB-KW"/>
</dbReference>
<gene>
    <name evidence="11" type="ORF">BJY22_001075</name>
</gene>
<sequence length="1110" mass="116643">MPLSRTLRTRTALLLTSALVLSAVSSPGTASAAEPTPAPASGVPSLKAPATVTLLTGDRVTLTPTKSGTPRVDVRSRDGRTTTTGYTIRNDKGRITVVPHAVQGLVPSVLDPALFDVTGLVEMRYDDAHRADTPIIVREAPGARTMASTGFAPTRHLATMNATAGRLAKSRTATFGASLTAGAPRPAKIWLDAAVQGASTTTGTAAPLDSYLDQMNAPEAWDRGLDGRGVKVAVVDSGIDSGHPALAGKVTAAADFTGEGTQDDLGHGTHVASLVAGTGAGSDGARHGVAPGVELISSKVLNAQDEGTTSGVIAGMEWAVEQNADLVNVSLGGRAPQYGEDLLAEAVDRLTASSGALFVVAAGNNGLPWPAPFSIQSPGTAASALTVGAVDGTDHKAYFSSEGPTWSYVQKPEVSAPGVDIPGARAGARDGDLYVAYSGTSQATPLVTASAALLLHQHPELTWQQLKARLSSAVDDTGTYTSWSGSGRVNLDKATSAGLSSDLGVLDFGAIRHPDDAKQTRTVTLTNPGSTPVTVTAADHQVQSVVGTPAPDTAVVVSPATVTVAPGGTARLTVTLDPAVITDDMWQGSVDLLGADGKDLLRLALNAYDEPPMYDVAVQVLDRAGQPVSGGWVNAFNAATGGFVQFVLDEQGRATRRLSPGEWSMYSWVTTGDTLALVGGPNHIVTGETAVTLDARRTVRLNIPVVEGVPTKATTAAFSALRGSQPGKWQAEELYPSMDDVTAGRIYLQPTAAPTTGITETVTRWQLQATKKAHRSDPDVYEVYQSADHFTLPLAKNLDRKAVRNMARVDTTFGGVWGSGTTDLGRGSASAVTNFGGSIWQTTEVPSHRIEMLSAGPGIRWWQCLDLPSTGQSGVCDDPFRSYQPGERVRSVFGTAMHPQVSLSDFYGGVFNVQVGVADPGHVGVLDTPQFATRPRLTLHRNGQLVGDVDDTSGFFGVPDGPARWRLEHSWRNDQLPSSTEARTTWEFTATPPATADENPVRPPMMRLDYDPYVALDGSAPAFRPLVFDLRVGYLPHAATSTVESSRLWVSSDRGKHWSPVPLIRTKDGYRTVVAPHMLRPGHTLSVRAAVTDRAGNSVDQTVLDLVPVR</sequence>
<dbReference type="PROSITE" id="PS00137">
    <property type="entry name" value="SUBTILASE_HIS"/>
    <property type="match status" value="1"/>
</dbReference>
<evidence type="ECO:0000256" key="9">
    <source>
        <dbReference type="SAM" id="SignalP"/>
    </source>
</evidence>
<comment type="similarity">
    <text evidence="1 6 7">Belongs to the peptidase S8 family.</text>
</comment>
<evidence type="ECO:0000256" key="7">
    <source>
        <dbReference type="RuleBase" id="RU003355"/>
    </source>
</evidence>
<dbReference type="SUPFAM" id="SSF52743">
    <property type="entry name" value="Subtilisin-like"/>
    <property type="match status" value="1"/>
</dbReference>
<evidence type="ECO:0000256" key="8">
    <source>
        <dbReference type="SAM" id="MobiDB-lite"/>
    </source>
</evidence>
<name>A0A7X5V7M0_9ACTN</name>
<dbReference type="PROSITE" id="PS00138">
    <property type="entry name" value="SUBTILASE_SER"/>
    <property type="match status" value="1"/>
</dbReference>
<feature type="signal peptide" evidence="9">
    <location>
        <begin position="1"/>
        <end position="32"/>
    </location>
</feature>
<dbReference type="InterPro" id="IPR023828">
    <property type="entry name" value="Peptidase_S8_Ser-AS"/>
</dbReference>
<dbReference type="InterPro" id="IPR050131">
    <property type="entry name" value="Peptidase_S8_subtilisin-like"/>
</dbReference>
<evidence type="ECO:0000313" key="12">
    <source>
        <dbReference type="Proteomes" id="UP000555407"/>
    </source>
</evidence>
<dbReference type="PANTHER" id="PTHR43806">
    <property type="entry name" value="PEPTIDASE S8"/>
    <property type="match status" value="1"/>
</dbReference>
<feature type="chain" id="PRO_5031088735" evidence="9">
    <location>
        <begin position="33"/>
        <end position="1110"/>
    </location>
</feature>
<comment type="caution">
    <text evidence="11">The sequence shown here is derived from an EMBL/GenBank/DDBJ whole genome shotgun (WGS) entry which is preliminary data.</text>
</comment>
<dbReference type="InterPro" id="IPR015500">
    <property type="entry name" value="Peptidase_S8_subtilisin-rel"/>
</dbReference>
<feature type="active site" description="Charge relay system" evidence="5 6">
    <location>
        <position position="441"/>
    </location>
</feature>
<dbReference type="InterPro" id="IPR036852">
    <property type="entry name" value="Peptidase_S8/S53_dom_sf"/>
</dbReference>
<dbReference type="Proteomes" id="UP000555407">
    <property type="component" value="Unassembled WGS sequence"/>
</dbReference>
<protein>
    <submittedName>
        <fullName evidence="11">Subtilisin family serine protease</fullName>
    </submittedName>
</protein>
<dbReference type="PROSITE" id="PS00136">
    <property type="entry name" value="SUBTILASE_ASP"/>
    <property type="match status" value="1"/>
</dbReference>
<reference evidence="11 12" key="1">
    <citation type="submission" date="2020-03" db="EMBL/GenBank/DDBJ databases">
        <title>Sequencing the genomes of 1000 actinobacteria strains.</title>
        <authorList>
            <person name="Klenk H.-P."/>
        </authorList>
    </citation>
    <scope>NUCLEOTIDE SEQUENCE [LARGE SCALE GENOMIC DNA]</scope>
    <source>
        <strain evidence="11 12">DSM 45490</strain>
    </source>
</reference>
<keyword evidence="2 6" id="KW-0645">Protease</keyword>
<dbReference type="GO" id="GO:0004252">
    <property type="term" value="F:serine-type endopeptidase activity"/>
    <property type="evidence" value="ECO:0007669"/>
    <property type="project" value="UniProtKB-UniRule"/>
</dbReference>
<evidence type="ECO:0000256" key="4">
    <source>
        <dbReference type="ARBA" id="ARBA00022825"/>
    </source>
</evidence>
<dbReference type="Pfam" id="PF00082">
    <property type="entry name" value="Peptidase_S8"/>
    <property type="match status" value="1"/>
</dbReference>
<dbReference type="GO" id="GO:0005975">
    <property type="term" value="P:carbohydrate metabolic process"/>
    <property type="evidence" value="ECO:0007669"/>
    <property type="project" value="UniProtKB-ARBA"/>
</dbReference>
<dbReference type="PANTHER" id="PTHR43806:SF11">
    <property type="entry name" value="CEREVISIN-RELATED"/>
    <property type="match status" value="1"/>
</dbReference>